<keyword evidence="3" id="KW-0732">Signal</keyword>
<dbReference type="InterPro" id="IPR019826">
    <property type="entry name" value="Carboxylesterase_B_AS"/>
</dbReference>
<proteinExistence type="inferred from homology"/>
<dbReference type="Proteomes" id="UP001233172">
    <property type="component" value="Unassembled WGS sequence"/>
</dbReference>
<reference evidence="5" key="1">
    <citation type="journal article" date="2023" name="PLoS Negl. Trop. Dis.">
        <title>A genome sequence for Biomphalaria pfeifferi, the major vector snail for the human-infecting parasite Schistosoma mansoni.</title>
        <authorList>
            <person name="Bu L."/>
            <person name="Lu L."/>
            <person name="Laidemitt M.R."/>
            <person name="Zhang S.M."/>
            <person name="Mutuku M."/>
            <person name="Mkoji G."/>
            <person name="Steinauer M."/>
            <person name="Loker E.S."/>
        </authorList>
    </citation>
    <scope>NUCLEOTIDE SEQUENCE</scope>
    <source>
        <strain evidence="5">KasaAsao</strain>
    </source>
</reference>
<evidence type="ECO:0000313" key="5">
    <source>
        <dbReference type="EMBL" id="KAK0069680.1"/>
    </source>
</evidence>
<evidence type="ECO:0000256" key="1">
    <source>
        <dbReference type="ARBA" id="ARBA00005964"/>
    </source>
</evidence>
<sequence length="559" mass="62176">MNKIKGICLALVVTASLLRPRNLTSGEQYVLASTLHGVVRGHIEGQGADQVNVFMGIPYAKAPTGNLRFKPPESPDKWHGIRDTLDRPRDCMQRLRFGLENIGLQLNTSENCLFLNVYSPGVLTNDTSLPVMVWIHGGGFLVGYAAAFDGKSLAKKGVVVVSINYRLDAFGFLSTESEAIPGNYGLLDQIFALKWVKDNIDKFGGDKNQITIFGESAGACSVSLLTVSERFSGLFQRAIMESGSSLAPWCVIYPSTSLRPNLIVQRIGEKLNCSSKYEIELLTCLQNSDAEKLLDASVDVQTEAKVNAILLPVVRNVFEELPRVLMNYGHINRVQTLRGYNSNEAGALKQNFTSGATRQEFKAFLNEKLANFNILNKDSFIRQYENAYLGNISDPNRILEKSSEAVTNLYYTSPMLIELDKVVSVVSDIQHYLYEFNYRKSISSLPTWATAEHADEVPFILREFQFPLWLSPIPPTQDDLLVSEQMMTLWANFAKTGDPTSTLPTGATKWPAYVRTNPRLLKINKVSTVTSPGRGEGLNIYEKLISYLENENDVNTVIG</sequence>
<protein>
    <recommendedName>
        <fullName evidence="3">Carboxylic ester hydrolase</fullName>
        <ecNumber evidence="3">3.1.1.-</ecNumber>
    </recommendedName>
</protein>
<feature type="signal peptide" evidence="3">
    <location>
        <begin position="1"/>
        <end position="20"/>
    </location>
</feature>
<comment type="similarity">
    <text evidence="1 3">Belongs to the type-B carboxylesterase/lipase family.</text>
</comment>
<dbReference type="EC" id="3.1.1.-" evidence="3"/>
<reference evidence="5" key="2">
    <citation type="submission" date="2023-04" db="EMBL/GenBank/DDBJ databases">
        <authorList>
            <person name="Bu L."/>
            <person name="Lu L."/>
            <person name="Laidemitt M.R."/>
            <person name="Zhang S.M."/>
            <person name="Mutuku M."/>
            <person name="Mkoji G."/>
            <person name="Steinauer M."/>
            <person name="Loker E.S."/>
        </authorList>
    </citation>
    <scope>NUCLEOTIDE SEQUENCE</scope>
    <source>
        <strain evidence="5">KasaAsao</strain>
        <tissue evidence="5">Whole Snail</tissue>
    </source>
</reference>
<feature type="chain" id="PRO_5041769433" description="Carboxylic ester hydrolase" evidence="3">
    <location>
        <begin position="21"/>
        <end position="559"/>
    </location>
</feature>
<comment type="caution">
    <text evidence="5">The sequence shown here is derived from an EMBL/GenBank/DDBJ whole genome shotgun (WGS) entry which is preliminary data.</text>
</comment>
<dbReference type="InterPro" id="IPR029058">
    <property type="entry name" value="AB_hydrolase_fold"/>
</dbReference>
<dbReference type="SUPFAM" id="SSF53474">
    <property type="entry name" value="alpha/beta-Hydrolases"/>
    <property type="match status" value="1"/>
</dbReference>
<keyword evidence="6" id="KW-1185">Reference proteome</keyword>
<dbReference type="GO" id="GO:0016787">
    <property type="term" value="F:hydrolase activity"/>
    <property type="evidence" value="ECO:0007669"/>
    <property type="project" value="UniProtKB-KW"/>
</dbReference>
<dbReference type="Pfam" id="PF00135">
    <property type="entry name" value="COesterase"/>
    <property type="match status" value="1"/>
</dbReference>
<dbReference type="Gene3D" id="3.40.50.1820">
    <property type="entry name" value="alpha/beta hydrolase"/>
    <property type="match status" value="1"/>
</dbReference>
<organism evidence="5 6">
    <name type="scientific">Biomphalaria pfeifferi</name>
    <name type="common">Bloodfluke planorb</name>
    <name type="synonym">Freshwater snail</name>
    <dbReference type="NCBI Taxonomy" id="112525"/>
    <lineage>
        <taxon>Eukaryota</taxon>
        <taxon>Metazoa</taxon>
        <taxon>Spiralia</taxon>
        <taxon>Lophotrochozoa</taxon>
        <taxon>Mollusca</taxon>
        <taxon>Gastropoda</taxon>
        <taxon>Heterobranchia</taxon>
        <taxon>Euthyneura</taxon>
        <taxon>Panpulmonata</taxon>
        <taxon>Hygrophila</taxon>
        <taxon>Lymnaeoidea</taxon>
        <taxon>Planorbidae</taxon>
        <taxon>Biomphalaria</taxon>
    </lineage>
</organism>
<accession>A0AAD8FMF6</accession>
<name>A0AAD8FMF6_BIOPF</name>
<gene>
    <name evidence="5" type="ORF">Bpfe_000857</name>
</gene>
<feature type="domain" description="Carboxylesterase type B" evidence="4">
    <location>
        <begin position="34"/>
        <end position="528"/>
    </location>
</feature>
<dbReference type="EMBL" id="JASAOG010000002">
    <property type="protein sequence ID" value="KAK0069680.1"/>
    <property type="molecule type" value="Genomic_DNA"/>
</dbReference>
<evidence type="ECO:0000313" key="6">
    <source>
        <dbReference type="Proteomes" id="UP001233172"/>
    </source>
</evidence>
<dbReference type="PANTHER" id="PTHR43903">
    <property type="entry name" value="NEUROLIGIN"/>
    <property type="match status" value="1"/>
</dbReference>
<evidence type="ECO:0000256" key="3">
    <source>
        <dbReference type="RuleBase" id="RU361235"/>
    </source>
</evidence>
<dbReference type="PROSITE" id="PS00122">
    <property type="entry name" value="CARBOXYLESTERASE_B_1"/>
    <property type="match status" value="1"/>
</dbReference>
<dbReference type="InterPro" id="IPR002018">
    <property type="entry name" value="CarbesteraseB"/>
</dbReference>
<dbReference type="AlphaFoldDB" id="A0AAD8FMF6"/>
<evidence type="ECO:0000259" key="4">
    <source>
        <dbReference type="Pfam" id="PF00135"/>
    </source>
</evidence>
<dbReference type="InterPro" id="IPR051093">
    <property type="entry name" value="Neuroligin/BSAL"/>
</dbReference>
<evidence type="ECO:0000256" key="2">
    <source>
        <dbReference type="ARBA" id="ARBA00022801"/>
    </source>
</evidence>
<keyword evidence="2 3" id="KW-0378">Hydrolase</keyword>